<reference evidence="2" key="1">
    <citation type="submission" date="2022-07" db="EMBL/GenBank/DDBJ databases">
        <title>Genome Sequence of Physisporinus lineatus.</title>
        <authorList>
            <person name="Buettner E."/>
        </authorList>
    </citation>
    <scope>NUCLEOTIDE SEQUENCE</scope>
    <source>
        <strain evidence="2">VT162</strain>
    </source>
</reference>
<dbReference type="EMBL" id="JANAWD010000379">
    <property type="protein sequence ID" value="KAJ3480374.1"/>
    <property type="molecule type" value="Genomic_DNA"/>
</dbReference>
<organism evidence="2 3">
    <name type="scientific">Meripilus lineatus</name>
    <dbReference type="NCBI Taxonomy" id="2056292"/>
    <lineage>
        <taxon>Eukaryota</taxon>
        <taxon>Fungi</taxon>
        <taxon>Dikarya</taxon>
        <taxon>Basidiomycota</taxon>
        <taxon>Agaricomycotina</taxon>
        <taxon>Agaricomycetes</taxon>
        <taxon>Polyporales</taxon>
        <taxon>Meripilaceae</taxon>
        <taxon>Meripilus</taxon>
    </lineage>
</organism>
<dbReference type="AlphaFoldDB" id="A0AAD5YG91"/>
<evidence type="ECO:0000256" key="1">
    <source>
        <dbReference type="SAM" id="MobiDB-lite"/>
    </source>
</evidence>
<accession>A0AAD5YG91</accession>
<gene>
    <name evidence="2" type="ORF">NLI96_g8402</name>
</gene>
<feature type="region of interest" description="Disordered" evidence="1">
    <location>
        <begin position="127"/>
        <end position="227"/>
    </location>
</feature>
<sequence length="259" mass="29239">MTTSTIPVVDLQTSAVDLALRLTFLQHFPLAASELLTCEKLSENEIRRQSQKIVRLIEIGQKALMRSGLKLYKFTSCRTELLPHKTAYFSLLEMLRRIRPHMDESKLEARINRLLFPLSTYLRISATENPGESSKTSHPILRTRSSISPPPYPPRTATTSRTQSATLAASMPPPDTLYVRHHKPHGSGPSSHVAGSKQQKASEEITQTEDPSDDEDPEEEEALPFVIQRPRLRFGILCTGKQQPVHRNRSERSTVTMTF</sequence>
<feature type="compositionally biased region" description="Low complexity" evidence="1">
    <location>
        <begin position="155"/>
        <end position="170"/>
    </location>
</feature>
<evidence type="ECO:0000313" key="2">
    <source>
        <dbReference type="EMBL" id="KAJ3480374.1"/>
    </source>
</evidence>
<proteinExistence type="predicted"/>
<comment type="caution">
    <text evidence="2">The sequence shown here is derived from an EMBL/GenBank/DDBJ whole genome shotgun (WGS) entry which is preliminary data.</text>
</comment>
<name>A0AAD5YG91_9APHY</name>
<feature type="compositionally biased region" description="Polar residues" evidence="1">
    <location>
        <begin position="127"/>
        <end position="137"/>
    </location>
</feature>
<keyword evidence="3" id="KW-1185">Reference proteome</keyword>
<protein>
    <submittedName>
        <fullName evidence="2">Uncharacterized protein</fullName>
    </submittedName>
</protein>
<evidence type="ECO:0000313" key="3">
    <source>
        <dbReference type="Proteomes" id="UP001212997"/>
    </source>
</evidence>
<feature type="compositionally biased region" description="Acidic residues" evidence="1">
    <location>
        <begin position="206"/>
        <end position="222"/>
    </location>
</feature>
<dbReference type="Proteomes" id="UP001212997">
    <property type="component" value="Unassembled WGS sequence"/>
</dbReference>